<dbReference type="GO" id="GO:0006307">
    <property type="term" value="P:DNA alkylation repair"/>
    <property type="evidence" value="ECO:0007669"/>
    <property type="project" value="InterPro"/>
</dbReference>
<dbReference type="EMBL" id="HBFR01003749">
    <property type="protein sequence ID" value="CAD8875435.1"/>
    <property type="molecule type" value="Transcribed_RNA"/>
</dbReference>
<name>A0A7S1B6J3_9STRA</name>
<sequence length="368" mass="41451">MVTSNRSEEFSPKKRLKLVATAASFVINRNRHTVLDDKGSVLLYLPGFYSHPSLLPRNYDLTSCKKSLSTDKDTKPLSSNCGKSGLLLRADSLPVAERGTKTEQNRGRLTDGSSFFLKKSVPPPFQFGALIPYPNTFGISFKASEGDEKFKDTLDDLIYLCQLRISSGFDLKSVTKILSEEISWGLGEVKCYGKVHSEKRLTCYYGDCPYKYSGKVMQPTSDFETGHPIVKYLKEAIERRVADVCGQRIQFNSCLMNHYRSGEDAIGFHADDEKVYGRNPIIASVSFGAERDFVLRRKKPAVSTGRSTSLQSDRRTVLLEHGSVLVMMGSIQHHWHHSLPVRKKISQPRINLTFRRILTNEELSLQKG</sequence>
<dbReference type="PROSITE" id="PS51471">
    <property type="entry name" value="FE2OG_OXY"/>
    <property type="match status" value="1"/>
</dbReference>
<evidence type="ECO:0000313" key="2">
    <source>
        <dbReference type="EMBL" id="CAD8875435.1"/>
    </source>
</evidence>
<dbReference type="InterPro" id="IPR037151">
    <property type="entry name" value="AlkB-like_sf"/>
</dbReference>
<dbReference type="Pfam" id="PF13532">
    <property type="entry name" value="2OG-FeII_Oxy_2"/>
    <property type="match status" value="1"/>
</dbReference>
<proteinExistence type="predicted"/>
<accession>A0A7S1B6J3</accession>
<evidence type="ECO:0000259" key="1">
    <source>
        <dbReference type="PROSITE" id="PS51471"/>
    </source>
</evidence>
<dbReference type="PANTHER" id="PTHR31212">
    <property type="entry name" value="ALPHA-KETOGLUTARATE-DEPENDENT DIOXYGENASE ALKB HOMOLOG 3"/>
    <property type="match status" value="1"/>
</dbReference>
<gene>
    <name evidence="2" type="ORF">CHYS00102_LOCUS2610</name>
</gene>
<dbReference type="InterPro" id="IPR005123">
    <property type="entry name" value="Oxoglu/Fe-dep_dioxygenase_dom"/>
</dbReference>
<dbReference type="InterPro" id="IPR027450">
    <property type="entry name" value="AlkB-like"/>
</dbReference>
<dbReference type="Gene3D" id="2.60.120.590">
    <property type="entry name" value="Alpha-ketoglutarate-dependent dioxygenase AlkB-like"/>
    <property type="match status" value="1"/>
</dbReference>
<feature type="domain" description="Fe2OG dioxygenase" evidence="1">
    <location>
        <begin position="250"/>
        <end position="358"/>
    </location>
</feature>
<dbReference type="InterPro" id="IPR032854">
    <property type="entry name" value="ALKBH3"/>
</dbReference>
<dbReference type="GO" id="GO:0051213">
    <property type="term" value="F:dioxygenase activity"/>
    <property type="evidence" value="ECO:0007669"/>
    <property type="project" value="InterPro"/>
</dbReference>
<organism evidence="2">
    <name type="scientific">Corethron hystrix</name>
    <dbReference type="NCBI Taxonomy" id="216773"/>
    <lineage>
        <taxon>Eukaryota</taxon>
        <taxon>Sar</taxon>
        <taxon>Stramenopiles</taxon>
        <taxon>Ochrophyta</taxon>
        <taxon>Bacillariophyta</taxon>
        <taxon>Coscinodiscophyceae</taxon>
        <taxon>Corethrophycidae</taxon>
        <taxon>Corethrales</taxon>
        <taxon>Corethraceae</taxon>
        <taxon>Corethron</taxon>
    </lineage>
</organism>
<protein>
    <recommendedName>
        <fullName evidence="1">Fe2OG dioxygenase domain-containing protein</fullName>
    </recommendedName>
</protein>
<dbReference type="PANTHER" id="PTHR31212:SF4">
    <property type="entry name" value="ALPHA-KETOGLUTARATE-DEPENDENT DIOXYGENASE ALKB HOMOLOG 3"/>
    <property type="match status" value="1"/>
</dbReference>
<reference evidence="2" key="1">
    <citation type="submission" date="2021-01" db="EMBL/GenBank/DDBJ databases">
        <authorList>
            <person name="Corre E."/>
            <person name="Pelletier E."/>
            <person name="Niang G."/>
            <person name="Scheremetjew M."/>
            <person name="Finn R."/>
            <person name="Kale V."/>
            <person name="Holt S."/>
            <person name="Cochrane G."/>
            <person name="Meng A."/>
            <person name="Brown T."/>
            <person name="Cohen L."/>
        </authorList>
    </citation>
    <scope>NUCLEOTIDE SEQUENCE</scope>
    <source>
        <strain evidence="2">308</strain>
    </source>
</reference>
<dbReference type="SUPFAM" id="SSF51197">
    <property type="entry name" value="Clavaminate synthase-like"/>
    <property type="match status" value="1"/>
</dbReference>
<dbReference type="AlphaFoldDB" id="A0A7S1B6J3"/>